<dbReference type="Proteomes" id="UP001595843">
    <property type="component" value="Unassembled WGS sequence"/>
</dbReference>
<gene>
    <name evidence="2" type="ORF">ACFOUO_02395</name>
</gene>
<dbReference type="EMBL" id="JBHSAP010000007">
    <property type="protein sequence ID" value="MFC4075653.1"/>
    <property type="molecule type" value="Genomic_DNA"/>
</dbReference>
<evidence type="ECO:0000313" key="3">
    <source>
        <dbReference type="Proteomes" id="UP001595843"/>
    </source>
</evidence>
<evidence type="ECO:0000313" key="2">
    <source>
        <dbReference type="EMBL" id="MFC4075653.1"/>
    </source>
</evidence>
<organism evidence="2 3">
    <name type="scientific">Salinithrix halophila</name>
    <dbReference type="NCBI Taxonomy" id="1485204"/>
    <lineage>
        <taxon>Bacteria</taxon>
        <taxon>Bacillati</taxon>
        <taxon>Bacillota</taxon>
        <taxon>Bacilli</taxon>
        <taxon>Bacillales</taxon>
        <taxon>Thermoactinomycetaceae</taxon>
        <taxon>Salinithrix</taxon>
    </lineage>
</organism>
<feature type="region of interest" description="Disordered" evidence="1">
    <location>
        <begin position="35"/>
        <end position="56"/>
    </location>
</feature>
<proteinExistence type="predicted"/>
<keyword evidence="3" id="KW-1185">Reference proteome</keyword>
<name>A0ABV8JEF9_9BACL</name>
<comment type="caution">
    <text evidence="2">The sequence shown here is derived from an EMBL/GenBank/DDBJ whole genome shotgun (WGS) entry which is preliminary data.</text>
</comment>
<feature type="compositionally biased region" description="Basic and acidic residues" evidence="1">
    <location>
        <begin position="37"/>
        <end position="46"/>
    </location>
</feature>
<sequence>MDRDETQAFPEAAGIFSLSRASAVSSASGGKYWKLTDQMDKGDAMKKQQRSLLQGS</sequence>
<evidence type="ECO:0000256" key="1">
    <source>
        <dbReference type="SAM" id="MobiDB-lite"/>
    </source>
</evidence>
<reference evidence="3" key="1">
    <citation type="journal article" date="2019" name="Int. J. Syst. Evol. Microbiol.">
        <title>The Global Catalogue of Microorganisms (GCM) 10K type strain sequencing project: providing services to taxonomists for standard genome sequencing and annotation.</title>
        <authorList>
            <consortium name="The Broad Institute Genomics Platform"/>
            <consortium name="The Broad Institute Genome Sequencing Center for Infectious Disease"/>
            <person name="Wu L."/>
            <person name="Ma J."/>
        </authorList>
    </citation>
    <scope>NUCLEOTIDE SEQUENCE [LARGE SCALE GENOMIC DNA]</scope>
    <source>
        <strain evidence="3">IBRC-M 10813</strain>
    </source>
</reference>
<protein>
    <submittedName>
        <fullName evidence="2">Uncharacterized protein</fullName>
    </submittedName>
</protein>
<accession>A0ABV8JEF9</accession>